<proteinExistence type="predicted"/>
<evidence type="ECO:0000313" key="3">
    <source>
        <dbReference type="Proteomes" id="UP000182753"/>
    </source>
</evidence>
<comment type="caution">
    <text evidence="2">The sequence shown here is derived from an EMBL/GenBank/DDBJ whole genome shotgun (WGS) entry which is preliminary data.</text>
</comment>
<feature type="transmembrane region" description="Helical" evidence="1">
    <location>
        <begin position="21"/>
        <end position="42"/>
    </location>
</feature>
<evidence type="ECO:0000313" key="2">
    <source>
        <dbReference type="EMBL" id="OIN89762.1"/>
    </source>
</evidence>
<dbReference type="Proteomes" id="UP000182753">
    <property type="component" value="Unassembled WGS sequence"/>
</dbReference>
<feature type="transmembrane region" description="Helical" evidence="1">
    <location>
        <begin position="48"/>
        <end position="78"/>
    </location>
</feature>
<gene>
    <name evidence="2" type="ORF">AUJ40_01360</name>
</gene>
<name>A0A1J4RTN0_9BACT</name>
<evidence type="ECO:0000256" key="1">
    <source>
        <dbReference type="SAM" id="Phobius"/>
    </source>
</evidence>
<accession>A0A1J4RTN0</accession>
<organism evidence="2 3">
    <name type="scientific">Candidatus Berkelbacteria bacterium CG1_02_42_45</name>
    <dbReference type="NCBI Taxonomy" id="1805036"/>
    <lineage>
        <taxon>Bacteria</taxon>
        <taxon>Candidatus Berkelbacteria</taxon>
    </lineage>
</organism>
<sequence>MEQIINIFAYYDKLIMGVSPVYSGLISLGILLLFAWSLYRFIKGNSIWIILIIVCIPATWPTLKSLARIISIIFAFLITRIKL</sequence>
<protein>
    <submittedName>
        <fullName evidence="2">Uncharacterized protein</fullName>
    </submittedName>
</protein>
<reference evidence="2 3" key="1">
    <citation type="journal article" date="2016" name="Environ. Microbiol.">
        <title>Genomic resolution of a cold subsurface aquifer community provides metabolic insights for novel microbes adapted to high CO concentrations.</title>
        <authorList>
            <person name="Probst A.J."/>
            <person name="Castelle C.J."/>
            <person name="Singh A."/>
            <person name="Brown C.T."/>
            <person name="Anantharaman K."/>
            <person name="Sharon I."/>
            <person name="Hug L.A."/>
            <person name="Burstein D."/>
            <person name="Emerson J.B."/>
            <person name="Thomas B.C."/>
            <person name="Banfield J.F."/>
        </authorList>
    </citation>
    <scope>NUCLEOTIDE SEQUENCE [LARGE SCALE GENOMIC DNA]</scope>
    <source>
        <strain evidence="2">CG1_02_42_45</strain>
    </source>
</reference>
<dbReference type="AlphaFoldDB" id="A0A1J4RTN0"/>
<keyword evidence="1" id="KW-1133">Transmembrane helix</keyword>
<keyword evidence="1" id="KW-0472">Membrane</keyword>
<keyword evidence="1" id="KW-0812">Transmembrane</keyword>
<dbReference type="EMBL" id="MNUJ01000026">
    <property type="protein sequence ID" value="OIN89762.1"/>
    <property type="molecule type" value="Genomic_DNA"/>
</dbReference>